<accession>A0ABZ0KWA4</accession>
<dbReference type="RefSeq" id="WP_323692114.1">
    <property type="nucleotide sequence ID" value="NZ_CP116341.1"/>
</dbReference>
<evidence type="ECO:0000313" key="1">
    <source>
        <dbReference type="EMBL" id="WOV84466.1"/>
    </source>
</evidence>
<gene>
    <name evidence="1" type="ORF">PGH26_00660</name>
</gene>
<evidence type="ECO:0000313" key="2">
    <source>
        <dbReference type="Proteomes" id="UP001303532"/>
    </source>
</evidence>
<protein>
    <submittedName>
        <fullName evidence="1">Uncharacterized protein</fullName>
    </submittedName>
</protein>
<name>A0ABZ0KWA4_9BACL</name>
<dbReference type="Proteomes" id="UP001303532">
    <property type="component" value="Chromosome"/>
</dbReference>
<dbReference type="EMBL" id="CP116341">
    <property type="protein sequence ID" value="WOV84466.1"/>
    <property type="molecule type" value="Genomic_DNA"/>
</dbReference>
<sequence>MEKYREPFSYLPYFEEVTGKDSKAIMIQLFEENVSSLVPLPAMPKMVFFEQALRRLGELCGFIDND</sequence>
<reference evidence="1 2" key="1">
    <citation type="submission" date="2023-01" db="EMBL/GenBank/DDBJ databases">
        <title>Sporosarcina sp. nov., isolated from Korean tranditional fermented seafood 'Jeotgal'.</title>
        <authorList>
            <person name="Yang A.-I."/>
        </authorList>
    </citation>
    <scope>NUCLEOTIDE SEQUENCE [LARGE SCALE GENOMIC DNA]</scope>
    <source>
        <strain evidence="1 2">B2O-1</strain>
    </source>
</reference>
<proteinExistence type="predicted"/>
<keyword evidence="2" id="KW-1185">Reference proteome</keyword>
<organism evidence="1 2">
    <name type="scientific">Sporosarcina jeotgali</name>
    <dbReference type="NCBI Taxonomy" id="3020056"/>
    <lineage>
        <taxon>Bacteria</taxon>
        <taxon>Bacillati</taxon>
        <taxon>Bacillota</taxon>
        <taxon>Bacilli</taxon>
        <taxon>Bacillales</taxon>
        <taxon>Caryophanaceae</taxon>
        <taxon>Sporosarcina</taxon>
    </lineage>
</organism>